<evidence type="ECO:0000313" key="1">
    <source>
        <dbReference type="EMBL" id="OOF49685.1"/>
    </source>
</evidence>
<name>A0A1V3J3J9_9PAST</name>
<sequence>MPSQSQVIDAFYRLYQAYHNKRFTKTLNFTEKTERELLPLVRNYLFGYFDHLEPEAGVQITTNVQGRFDFLINNIAVEFAIRSARKGGNNLKAEKNVGEIKKLIRHPDHSLMILFDFKKSITDEEVNKTLEEYRKIPSLGRGNPHRYPFTVAYFYQDESGDLSYDTRRIRVKRRPISLCEDKDIIEQINVINQRDLTAIEFDFNTGDYICTYLVEVRLKKEGELTIEYQDSEGNYHQYKGCETKNNTYELISAENSLNKATVSLSLDEEDKTLTIEGTLIEDGYKKEWFIENNTEVNNKK</sequence>
<reference evidence="1 2" key="1">
    <citation type="submission" date="2016-10" db="EMBL/GenBank/DDBJ databases">
        <title>Rodentibacter gen. nov. and new species.</title>
        <authorList>
            <person name="Christensen H."/>
        </authorList>
    </citation>
    <scope>NUCLEOTIDE SEQUENCE [LARGE SCALE GENOMIC DNA]</scope>
    <source>
        <strain evidence="2">ppn416</strain>
    </source>
</reference>
<accession>A0A1V3J3J9</accession>
<dbReference type="Proteomes" id="UP000188481">
    <property type="component" value="Unassembled WGS sequence"/>
</dbReference>
<organism evidence="1 2">
    <name type="scientific">Rodentibacter genomosp. 1</name>
    <dbReference type="NCBI Taxonomy" id="1908264"/>
    <lineage>
        <taxon>Bacteria</taxon>
        <taxon>Pseudomonadati</taxon>
        <taxon>Pseudomonadota</taxon>
        <taxon>Gammaproteobacteria</taxon>
        <taxon>Pasteurellales</taxon>
        <taxon>Pasteurellaceae</taxon>
        <taxon>Rodentibacter</taxon>
    </lineage>
</organism>
<proteinExistence type="predicted"/>
<keyword evidence="2" id="KW-1185">Reference proteome</keyword>
<dbReference type="EMBL" id="MLHN01000014">
    <property type="protein sequence ID" value="OOF49685.1"/>
    <property type="molecule type" value="Genomic_DNA"/>
</dbReference>
<gene>
    <name evidence="1" type="ORF">BKK54_08370</name>
</gene>
<evidence type="ECO:0000313" key="2">
    <source>
        <dbReference type="Proteomes" id="UP000188481"/>
    </source>
</evidence>
<dbReference type="AlphaFoldDB" id="A0A1V3J3J9"/>
<dbReference type="RefSeq" id="WP_077542653.1">
    <property type="nucleotide sequence ID" value="NZ_MLHN01000014.1"/>
</dbReference>
<comment type="caution">
    <text evidence="1">The sequence shown here is derived from an EMBL/GenBank/DDBJ whole genome shotgun (WGS) entry which is preliminary data.</text>
</comment>
<dbReference type="STRING" id="1908264.BKK54_08370"/>
<protein>
    <submittedName>
        <fullName evidence="1">Uncharacterized protein</fullName>
    </submittedName>
</protein>